<dbReference type="InterPro" id="IPR006578">
    <property type="entry name" value="MADF-dom"/>
</dbReference>
<dbReference type="PROSITE" id="PS51029">
    <property type="entry name" value="MADF"/>
    <property type="match status" value="1"/>
</dbReference>
<dbReference type="AlphaFoldDB" id="A0A8B8G8K7"/>
<dbReference type="SMART" id="SM00595">
    <property type="entry name" value="MADF"/>
    <property type="match status" value="1"/>
</dbReference>
<protein>
    <submittedName>
        <fullName evidence="3">Uncharacterized protein LOC112689898</fullName>
    </submittedName>
</protein>
<dbReference type="GeneID" id="112689898"/>
<evidence type="ECO:0000259" key="1">
    <source>
        <dbReference type="PROSITE" id="PS51029"/>
    </source>
</evidence>
<proteinExistence type="predicted"/>
<sequence length="252" mass="29466">MTNKLNNEEFWREFIHLYRSLPATWKIKSEMYKDKMLKHDCYVKLTNKLKEIDPTADINTTKKKINILRSNYRRELKKVLASEKSGADIDDIYLPSVWYFDEFKFLRDHEIQITGKSTTDEDETFLNTSMQQSQNITSENTKDIFATSSAETPVTPVSISHEPLKKKKRKNSEKQKMNDLLELACNRLQQSTSDSDILAKFWALELQKLEPDQQLFAQKAISDILFEARLKTLHRNSVRINHSCVCPRSSKP</sequence>
<gene>
    <name evidence="3" type="primary">LOC112689898</name>
</gene>
<dbReference type="PANTHER" id="PTHR21505">
    <property type="entry name" value="MADF DOMAIN-CONTAINING PROTEIN-RELATED"/>
    <property type="match status" value="1"/>
</dbReference>
<dbReference type="Proteomes" id="UP000694846">
    <property type="component" value="Unplaced"/>
</dbReference>
<keyword evidence="2" id="KW-1185">Reference proteome</keyword>
<accession>A0A8B8G8K7</accession>
<feature type="domain" description="MADF" evidence="1">
    <location>
        <begin position="13"/>
        <end position="111"/>
    </location>
</feature>
<dbReference type="OrthoDB" id="6629425at2759"/>
<dbReference type="PANTHER" id="PTHR21505:SF8">
    <property type="entry name" value="DPT-YFP REPRESSOR BY OVEREXPRESSION, ISOFORM D-RELATED"/>
    <property type="match status" value="1"/>
</dbReference>
<evidence type="ECO:0000313" key="2">
    <source>
        <dbReference type="Proteomes" id="UP000694846"/>
    </source>
</evidence>
<organism evidence="2 3">
    <name type="scientific">Sipha flava</name>
    <name type="common">yellow sugarcane aphid</name>
    <dbReference type="NCBI Taxonomy" id="143950"/>
    <lineage>
        <taxon>Eukaryota</taxon>
        <taxon>Metazoa</taxon>
        <taxon>Ecdysozoa</taxon>
        <taxon>Arthropoda</taxon>
        <taxon>Hexapoda</taxon>
        <taxon>Insecta</taxon>
        <taxon>Pterygota</taxon>
        <taxon>Neoptera</taxon>
        <taxon>Paraneoptera</taxon>
        <taxon>Hemiptera</taxon>
        <taxon>Sternorrhyncha</taxon>
        <taxon>Aphidomorpha</taxon>
        <taxon>Aphidoidea</taxon>
        <taxon>Aphididae</taxon>
        <taxon>Sipha</taxon>
    </lineage>
</organism>
<reference evidence="3" key="1">
    <citation type="submission" date="2025-08" db="UniProtKB">
        <authorList>
            <consortium name="RefSeq"/>
        </authorList>
    </citation>
    <scope>IDENTIFICATION</scope>
    <source>
        <tissue evidence="3">Whole body</tissue>
    </source>
</reference>
<evidence type="ECO:0000313" key="3">
    <source>
        <dbReference type="RefSeq" id="XP_025419559.1"/>
    </source>
</evidence>
<name>A0A8B8G8K7_9HEMI</name>
<dbReference type="Pfam" id="PF10545">
    <property type="entry name" value="MADF_DNA_bdg"/>
    <property type="match status" value="1"/>
</dbReference>
<dbReference type="RefSeq" id="XP_025419559.1">
    <property type="nucleotide sequence ID" value="XM_025563774.1"/>
</dbReference>